<sequence length="330" mass="36436">MALLTVTSHGLYCPAGDFFIDPLRSVDRAVITHAHSDHARPGMRAYLTHDDGVSILRHRLGSTAVISGIAYGERRTINGVGISLHPAGHVVGSAQVRVEHKGEVWVVSGDYKRQEDPWATRFEPVRCHTFITESTFGMPIYRWPSNEAVSADIDRWWAGNADDGRTSILNGYALGKAQRLLGMVDRSIGRIFVSDSVGRINDVLLQTGVPLPATERITRHTAVDDLRGALIISSGSNEEWIDRCTDPSTAFASGWMAVRGLRRRRSTDLGFIVSDHVDWPDLLRTIADTSAERVLVTHGFSSTVVRYLKEECGLAADELTVLYGTNEEDR</sequence>
<dbReference type="PANTHER" id="PTHR11203:SF49">
    <property type="entry name" value="BLL1145 PROTEIN"/>
    <property type="match status" value="1"/>
</dbReference>
<proteinExistence type="predicted"/>
<dbReference type="InterPro" id="IPR036866">
    <property type="entry name" value="RibonucZ/Hydroxyglut_hydro"/>
</dbReference>
<dbReference type="InterPro" id="IPR026360">
    <property type="entry name" value="Xnuc_lig_assoc"/>
</dbReference>
<dbReference type="GO" id="GO:0004521">
    <property type="term" value="F:RNA endonuclease activity"/>
    <property type="evidence" value="ECO:0007669"/>
    <property type="project" value="TreeGrafter"/>
</dbReference>
<organism evidence="1 2">
    <name type="scientific">Candidatus Kapaibacterium thiocyanatum</name>
    <dbReference type="NCBI Taxonomy" id="1895771"/>
    <lineage>
        <taxon>Bacteria</taxon>
        <taxon>Pseudomonadati</taxon>
        <taxon>Candidatus Kapaibacteriota</taxon>
        <taxon>Candidatus Kapaibacteriia</taxon>
        <taxon>Candidatus Kapaibacteriales</taxon>
        <taxon>Candidatus Kapaibacteriaceae</taxon>
        <taxon>Candidatus Kapaibacterium</taxon>
    </lineage>
</organism>
<dbReference type="STRING" id="1895771.BGO89_00995"/>
<dbReference type="EMBL" id="MKVH01000002">
    <property type="protein sequence ID" value="OJX61196.1"/>
    <property type="molecule type" value="Genomic_DNA"/>
</dbReference>
<evidence type="ECO:0000313" key="1">
    <source>
        <dbReference type="EMBL" id="OJX61196.1"/>
    </source>
</evidence>
<dbReference type="AlphaFoldDB" id="A0A1M3L6K3"/>
<gene>
    <name evidence="1" type="ORF">BGO89_00995</name>
</gene>
<dbReference type="PANTHER" id="PTHR11203">
    <property type="entry name" value="CLEAVAGE AND POLYADENYLATION SPECIFICITY FACTOR FAMILY MEMBER"/>
    <property type="match status" value="1"/>
</dbReference>
<reference evidence="1 2" key="1">
    <citation type="submission" date="2016-09" db="EMBL/GenBank/DDBJ databases">
        <title>Genome-resolved meta-omics ties microbial dynamics to process performance in biotechnology for thiocyanate degradation.</title>
        <authorList>
            <person name="Kantor R.S."/>
            <person name="Huddy R.J."/>
            <person name="Iyer R."/>
            <person name="Thomas B.C."/>
            <person name="Brown C.T."/>
            <person name="Anantharaman K."/>
            <person name="Tringe S."/>
            <person name="Hettich R.L."/>
            <person name="Harrison S.T."/>
            <person name="Banfield J.F."/>
        </authorList>
    </citation>
    <scope>NUCLEOTIDE SEQUENCE [LARGE SCALE GENOMIC DNA]</scope>
    <source>
        <strain evidence="1">59-99</strain>
    </source>
</reference>
<comment type="caution">
    <text evidence="1">The sequence shown here is derived from an EMBL/GenBank/DDBJ whole genome shotgun (WGS) entry which is preliminary data.</text>
</comment>
<protein>
    <submittedName>
        <fullName evidence="1">DNA ligase-associated DEXH box helicase</fullName>
    </submittedName>
</protein>
<dbReference type="NCBIfam" id="TIGR04122">
    <property type="entry name" value="Xnuc_lig_assoc"/>
    <property type="match status" value="1"/>
</dbReference>
<accession>A0A1M3L6K3</accession>
<keyword evidence="1" id="KW-0436">Ligase</keyword>
<dbReference type="GO" id="GO:0016874">
    <property type="term" value="F:ligase activity"/>
    <property type="evidence" value="ECO:0007669"/>
    <property type="project" value="UniProtKB-KW"/>
</dbReference>
<dbReference type="Gene3D" id="3.60.15.10">
    <property type="entry name" value="Ribonuclease Z/Hydroxyacylglutathione hydrolase-like"/>
    <property type="match status" value="1"/>
</dbReference>
<dbReference type="SUPFAM" id="SSF56281">
    <property type="entry name" value="Metallo-hydrolase/oxidoreductase"/>
    <property type="match status" value="1"/>
</dbReference>
<name>A0A1M3L6K3_9BACT</name>
<dbReference type="InterPro" id="IPR050698">
    <property type="entry name" value="MBL"/>
</dbReference>
<dbReference type="Proteomes" id="UP000184233">
    <property type="component" value="Unassembled WGS sequence"/>
</dbReference>
<evidence type="ECO:0000313" key="2">
    <source>
        <dbReference type="Proteomes" id="UP000184233"/>
    </source>
</evidence>